<evidence type="ECO:0000313" key="9">
    <source>
        <dbReference type="Proteomes" id="UP001174932"/>
    </source>
</evidence>
<dbReference type="PANTHER" id="PTHR43884">
    <property type="entry name" value="ACYL-COA DEHYDROGENASE"/>
    <property type="match status" value="1"/>
</dbReference>
<dbReference type="PANTHER" id="PTHR43884:SF20">
    <property type="entry name" value="ACYL-COA DEHYDROGENASE FADE28"/>
    <property type="match status" value="1"/>
</dbReference>
<dbReference type="GO" id="GO:0016491">
    <property type="term" value="F:oxidoreductase activity"/>
    <property type="evidence" value="ECO:0007669"/>
    <property type="project" value="UniProtKB-KW"/>
</dbReference>
<comment type="similarity">
    <text evidence="2">Belongs to the acyl-CoA dehydrogenase family.</text>
</comment>
<evidence type="ECO:0000256" key="3">
    <source>
        <dbReference type="ARBA" id="ARBA00022630"/>
    </source>
</evidence>
<evidence type="ECO:0000313" key="8">
    <source>
        <dbReference type="EMBL" id="MDO6965083.1"/>
    </source>
</evidence>
<evidence type="ECO:0000256" key="4">
    <source>
        <dbReference type="ARBA" id="ARBA00022827"/>
    </source>
</evidence>
<name>A0ABT8YMY4_9HYPH</name>
<reference evidence="8" key="1">
    <citation type="journal article" date="2015" name="Int. J. Syst. Evol. Microbiol.">
        <title>Rhizobium alvei sp. nov., isolated from a freshwater river.</title>
        <authorList>
            <person name="Sheu S.Y."/>
            <person name="Huang H.W."/>
            <person name="Young C.C."/>
            <person name="Chen W.M."/>
        </authorList>
    </citation>
    <scope>NUCLEOTIDE SEQUENCE</scope>
    <source>
        <strain evidence="8">TNR-22</strain>
    </source>
</reference>
<dbReference type="Pfam" id="PF02771">
    <property type="entry name" value="Acyl-CoA_dh_N"/>
    <property type="match status" value="1"/>
</dbReference>
<evidence type="ECO:0000256" key="1">
    <source>
        <dbReference type="ARBA" id="ARBA00001974"/>
    </source>
</evidence>
<keyword evidence="4" id="KW-0274">FAD</keyword>
<keyword evidence="3" id="KW-0285">Flavoprotein</keyword>
<evidence type="ECO:0000256" key="5">
    <source>
        <dbReference type="ARBA" id="ARBA00023002"/>
    </source>
</evidence>
<protein>
    <submittedName>
        <fullName evidence="8">Acyl-CoA dehydrogenase family protein</fullName>
        <ecNumber evidence="8">1.-.-.-</ecNumber>
    </submittedName>
</protein>
<dbReference type="InterPro" id="IPR009075">
    <property type="entry name" value="AcylCo_DH/oxidase_C"/>
</dbReference>
<dbReference type="Gene3D" id="1.10.540.10">
    <property type="entry name" value="Acyl-CoA dehydrogenase/oxidase, N-terminal domain"/>
    <property type="match status" value="1"/>
</dbReference>
<evidence type="ECO:0000256" key="2">
    <source>
        <dbReference type="ARBA" id="ARBA00009347"/>
    </source>
</evidence>
<dbReference type="Gene3D" id="1.20.140.10">
    <property type="entry name" value="Butyryl-CoA Dehydrogenase, subunit A, domain 3"/>
    <property type="match status" value="1"/>
</dbReference>
<keyword evidence="9" id="KW-1185">Reference proteome</keyword>
<gene>
    <name evidence="8" type="ORF">Q4481_14030</name>
</gene>
<evidence type="ECO:0000259" key="7">
    <source>
        <dbReference type="Pfam" id="PF02771"/>
    </source>
</evidence>
<sequence length="372" mass="39356">MPQMVLDDDDGVIAMLRESVAAFAEGRPGPQTVRSIRTAESDMDKAQWQEMAEAGWLGLMLPEALGGAGLGIREQAVISEALGRALVTAPMATASVLASALIAGSQDSEERSRLAANLVSGSSIIATAITDDIEASKLIARAADGAIYLDGRREFVEAAHAAVDFLVLARLGDEDLLLSVPAGSQGLQLIDRPGVDGATISSLIFTGCRLDMSRILARGDLGGLVEKAIDLARLALAAELSGIASKAFEMASDYTKERVQFGKPIASFQVIQHRLVDLWTEAEFAGSAVVNAIERLGEGDEKAARLAILAAKARASDAAFLIGRRAIHLYGAMGFTDECDIGLYLKRAVNLGAMFGQAEKLRRQFVSLERAA</sequence>
<evidence type="ECO:0000259" key="6">
    <source>
        <dbReference type="Pfam" id="PF00441"/>
    </source>
</evidence>
<dbReference type="InterPro" id="IPR046373">
    <property type="entry name" value="Acyl-CoA_Oxase/DH_mid-dom_sf"/>
</dbReference>
<reference evidence="8" key="2">
    <citation type="submission" date="2023-07" db="EMBL/GenBank/DDBJ databases">
        <authorList>
            <person name="Shen H."/>
        </authorList>
    </citation>
    <scope>NUCLEOTIDE SEQUENCE</scope>
    <source>
        <strain evidence="8">TNR-22</strain>
    </source>
</reference>
<comment type="cofactor">
    <cofactor evidence="1">
        <name>FAD</name>
        <dbReference type="ChEBI" id="CHEBI:57692"/>
    </cofactor>
</comment>
<dbReference type="InterPro" id="IPR009100">
    <property type="entry name" value="AcylCoA_DH/oxidase_NM_dom_sf"/>
</dbReference>
<dbReference type="EMBL" id="JAUOZU010000009">
    <property type="protein sequence ID" value="MDO6965083.1"/>
    <property type="molecule type" value="Genomic_DNA"/>
</dbReference>
<dbReference type="RefSeq" id="WP_304377017.1">
    <property type="nucleotide sequence ID" value="NZ_JAUOZU010000009.1"/>
</dbReference>
<accession>A0ABT8YMY4</accession>
<dbReference type="SUPFAM" id="SSF47203">
    <property type="entry name" value="Acyl-CoA dehydrogenase C-terminal domain-like"/>
    <property type="match status" value="1"/>
</dbReference>
<feature type="domain" description="Acyl-CoA dehydrogenase/oxidase N-terminal" evidence="7">
    <location>
        <begin position="15"/>
        <end position="121"/>
    </location>
</feature>
<proteinExistence type="inferred from homology"/>
<organism evidence="8 9">
    <name type="scientific">Rhizobium alvei</name>
    <dbReference type="NCBI Taxonomy" id="1132659"/>
    <lineage>
        <taxon>Bacteria</taxon>
        <taxon>Pseudomonadati</taxon>
        <taxon>Pseudomonadota</taxon>
        <taxon>Alphaproteobacteria</taxon>
        <taxon>Hyphomicrobiales</taxon>
        <taxon>Rhizobiaceae</taxon>
        <taxon>Rhizobium/Agrobacterium group</taxon>
        <taxon>Rhizobium</taxon>
    </lineage>
</organism>
<dbReference type="SUPFAM" id="SSF56645">
    <property type="entry name" value="Acyl-CoA dehydrogenase NM domain-like"/>
    <property type="match status" value="1"/>
</dbReference>
<dbReference type="EC" id="1.-.-.-" evidence="8"/>
<dbReference type="InterPro" id="IPR013786">
    <property type="entry name" value="AcylCoA_DH/ox_N"/>
</dbReference>
<dbReference type="Pfam" id="PF00441">
    <property type="entry name" value="Acyl-CoA_dh_1"/>
    <property type="match status" value="1"/>
</dbReference>
<comment type="caution">
    <text evidence="8">The sequence shown here is derived from an EMBL/GenBank/DDBJ whole genome shotgun (WGS) entry which is preliminary data.</text>
</comment>
<dbReference type="InterPro" id="IPR037069">
    <property type="entry name" value="AcylCoA_DH/ox_N_sf"/>
</dbReference>
<dbReference type="InterPro" id="IPR036250">
    <property type="entry name" value="AcylCo_DH-like_C"/>
</dbReference>
<keyword evidence="5 8" id="KW-0560">Oxidoreductase</keyword>
<dbReference type="Proteomes" id="UP001174932">
    <property type="component" value="Unassembled WGS sequence"/>
</dbReference>
<feature type="domain" description="Acyl-CoA dehydrogenase/oxidase C-terminal" evidence="6">
    <location>
        <begin position="225"/>
        <end position="363"/>
    </location>
</feature>
<dbReference type="Gene3D" id="2.40.110.10">
    <property type="entry name" value="Butyryl-CoA Dehydrogenase, subunit A, domain 2"/>
    <property type="match status" value="1"/>
</dbReference>